<dbReference type="InterPro" id="IPR008969">
    <property type="entry name" value="CarboxyPept-like_regulatory"/>
</dbReference>
<keyword evidence="11" id="KW-1185">Reference proteome</keyword>
<evidence type="ECO:0000313" key="10">
    <source>
        <dbReference type="EMBL" id="OAB76094.1"/>
    </source>
</evidence>
<dbReference type="Gene3D" id="2.60.40.1120">
    <property type="entry name" value="Carboxypeptidase-like, regulatory domain"/>
    <property type="match status" value="1"/>
</dbReference>
<evidence type="ECO:0000256" key="5">
    <source>
        <dbReference type="ARBA" id="ARBA00023136"/>
    </source>
</evidence>
<organism evidence="10 11">
    <name type="scientific">Cochleicola gelatinilyticus</name>
    <dbReference type="NCBI Taxonomy" id="1763537"/>
    <lineage>
        <taxon>Bacteria</taxon>
        <taxon>Pseudomonadati</taxon>
        <taxon>Bacteroidota</taxon>
        <taxon>Flavobacteriia</taxon>
        <taxon>Flavobacteriales</taxon>
        <taxon>Flavobacteriaceae</taxon>
        <taxon>Cochleicola</taxon>
    </lineage>
</organism>
<sequence>MRQKLKLLLVVLCLTLVQTAFAQEKAITGTVTDNSGIPLLGVNIIVKGTSNGTQTDFDGNYSITASVGETLAYSYIGYSSQEAVVGASNVMDITLEEGEALNEVVITALGVSREKKSLGYATQQVDSEELNVTRPQNAISSLSGKVAGVQVTNNSSNLGGSTRILIRGASSVTQDNRPLIVVDGIPIRNDNVNSTTTQVGSGGRDYGDSSFDINPDDIESVNVLKGGSAAALYGNRGINGVILITTKKGKKGKGQVTVNSGVSFETINILPSVQKKYGGGGGDPGTIGQVDFATANIGGTDYNIVDYGTDESWGPRYAGQQVLHWDAFDPEFPEDFLTPREWKYPENDASTFFNTGIALNNGIAFTQGTEDSQMRLSVNNTQIQGIVPNSELDKNTVNFQGSSQITDRIKIDAGVNFTITDGFNRPETGYGSNSVILQFYQFGQTSLDYDRLKNFVLPDGTQRTWNRDAFDDPRARYTDNPYWIVNRNIATDKRTRWFGNVGLKYDISDKLYATGKIYADTYNLRINNNIVISEISTQQSQHTENARQVQEINYEARLHYDDTFLDDKFSLNAFVGTNRRNDETHILAATTQGGLVVPGIYNLGNSVNDATVTEFDSKKRVNSVFGSASFGFNNFVYLGVTARNDWSSALPEENNSFFYPSANLSFVFSSLIDADWLSFGKLRGGYAEVGNDLGPYNLINSFGANTSFNGVIRFSNPNTNKNQFLQPENKRTYEIGLEMSFFKRRFSFDVTYYDELTEDLITPVDVDPSSGFNATFANAGSLSNKGIEALVNITPIQTEDFNWDITWNFAKNENELLSLLPGVSSLNIANYTFNGVSLNAVVGEPYGVIRGTNFVFDDNGNRVVDAATGTYLSTVEQEDLGTVTPDYNMGIRNTFSYKGINLGVLVDIQKGGAYRSLTNFWGHSSGILEATAAGNIREEGIVLDGVTADVTFNDDGTYTVENTQANTQVVSAQSHFQTYGFGGIDAFNVFDASYVKLREVTLGYTLPAKWFNDQLDSVRINAFGRNLAVWGLDNDDFDPEVASSGSGNIQGAEGGSLPSTRTIGFNVELKF</sequence>
<comment type="caution">
    <text evidence="10">The sequence shown here is derived from an EMBL/GenBank/DDBJ whole genome shotgun (WGS) entry which is preliminary data.</text>
</comment>
<dbReference type="InterPro" id="IPR012910">
    <property type="entry name" value="Plug_dom"/>
</dbReference>
<dbReference type="NCBIfam" id="TIGR04057">
    <property type="entry name" value="SusC_RagA_signa"/>
    <property type="match status" value="1"/>
</dbReference>
<dbReference type="RefSeq" id="WP_068593350.1">
    <property type="nucleotide sequence ID" value="NZ_LRXL01000052.1"/>
</dbReference>
<dbReference type="SUPFAM" id="SSF49464">
    <property type="entry name" value="Carboxypeptidase regulatory domain-like"/>
    <property type="match status" value="1"/>
</dbReference>
<dbReference type="InterPro" id="IPR037066">
    <property type="entry name" value="Plug_dom_sf"/>
</dbReference>
<keyword evidence="3 7" id="KW-1134">Transmembrane beta strand</keyword>
<dbReference type="InterPro" id="IPR023996">
    <property type="entry name" value="TonB-dep_OMP_SusC/RagA"/>
</dbReference>
<keyword evidence="5 7" id="KW-0472">Membrane</keyword>
<keyword evidence="4 7" id="KW-0812">Transmembrane</keyword>
<dbReference type="InterPro" id="IPR036942">
    <property type="entry name" value="Beta-barrel_TonB_sf"/>
</dbReference>
<keyword evidence="6 7" id="KW-0998">Cell outer membrane</keyword>
<evidence type="ECO:0000256" key="6">
    <source>
        <dbReference type="ARBA" id="ARBA00023237"/>
    </source>
</evidence>
<accession>A0A167F1L2</accession>
<gene>
    <name evidence="10" type="ORF">ULVI_13630</name>
</gene>
<dbReference type="SUPFAM" id="SSF56935">
    <property type="entry name" value="Porins"/>
    <property type="match status" value="1"/>
</dbReference>
<name>A0A167F1L2_9FLAO</name>
<keyword evidence="2 7" id="KW-0813">Transport</keyword>
<dbReference type="InterPro" id="IPR039426">
    <property type="entry name" value="TonB-dep_rcpt-like"/>
</dbReference>
<dbReference type="Gene3D" id="2.170.130.10">
    <property type="entry name" value="TonB-dependent receptor, plug domain"/>
    <property type="match status" value="1"/>
</dbReference>
<comment type="subcellular location">
    <subcellularLocation>
        <location evidence="1 7">Cell outer membrane</location>
        <topology evidence="1 7">Multi-pass membrane protein</topology>
    </subcellularLocation>
</comment>
<protein>
    <submittedName>
        <fullName evidence="10">SusC/RagA family TonB-linked outer membrane protein</fullName>
    </submittedName>
</protein>
<feature type="signal peptide" evidence="8">
    <location>
        <begin position="1"/>
        <end position="22"/>
    </location>
</feature>
<dbReference type="Pfam" id="PF13715">
    <property type="entry name" value="CarbopepD_reg_2"/>
    <property type="match status" value="1"/>
</dbReference>
<proteinExistence type="inferred from homology"/>
<dbReference type="Pfam" id="PF07715">
    <property type="entry name" value="Plug"/>
    <property type="match status" value="1"/>
</dbReference>
<evidence type="ECO:0000313" key="11">
    <source>
        <dbReference type="Proteomes" id="UP000077013"/>
    </source>
</evidence>
<evidence type="ECO:0000259" key="9">
    <source>
        <dbReference type="Pfam" id="PF07715"/>
    </source>
</evidence>
<evidence type="ECO:0000256" key="1">
    <source>
        <dbReference type="ARBA" id="ARBA00004571"/>
    </source>
</evidence>
<comment type="similarity">
    <text evidence="7">Belongs to the TonB-dependent receptor family.</text>
</comment>
<feature type="domain" description="TonB-dependent receptor plug" evidence="9">
    <location>
        <begin position="115"/>
        <end position="241"/>
    </location>
</feature>
<evidence type="ECO:0000256" key="4">
    <source>
        <dbReference type="ARBA" id="ARBA00022692"/>
    </source>
</evidence>
<dbReference type="OrthoDB" id="9768177at2"/>
<feature type="chain" id="PRO_5007886092" evidence="8">
    <location>
        <begin position="23"/>
        <end position="1071"/>
    </location>
</feature>
<evidence type="ECO:0000256" key="7">
    <source>
        <dbReference type="PROSITE-ProRule" id="PRU01360"/>
    </source>
</evidence>
<keyword evidence="8" id="KW-0732">Signal</keyword>
<dbReference type="NCBIfam" id="TIGR04056">
    <property type="entry name" value="OMP_RagA_SusC"/>
    <property type="match status" value="1"/>
</dbReference>
<dbReference type="Proteomes" id="UP000077013">
    <property type="component" value="Unassembled WGS sequence"/>
</dbReference>
<dbReference type="EMBL" id="LRXL01000052">
    <property type="protein sequence ID" value="OAB76094.1"/>
    <property type="molecule type" value="Genomic_DNA"/>
</dbReference>
<evidence type="ECO:0000256" key="8">
    <source>
        <dbReference type="SAM" id="SignalP"/>
    </source>
</evidence>
<evidence type="ECO:0000256" key="2">
    <source>
        <dbReference type="ARBA" id="ARBA00022448"/>
    </source>
</evidence>
<dbReference type="PROSITE" id="PS52016">
    <property type="entry name" value="TONB_DEPENDENT_REC_3"/>
    <property type="match status" value="1"/>
</dbReference>
<dbReference type="Gene3D" id="2.40.170.20">
    <property type="entry name" value="TonB-dependent receptor, beta-barrel domain"/>
    <property type="match status" value="1"/>
</dbReference>
<evidence type="ECO:0000256" key="3">
    <source>
        <dbReference type="ARBA" id="ARBA00022452"/>
    </source>
</evidence>
<dbReference type="STRING" id="1763537.ULVI_13630"/>
<reference evidence="10 11" key="1">
    <citation type="submission" date="2016-02" db="EMBL/GenBank/DDBJ databases">
        <title>Ulvibacter sp. LPB0005, isolated from Thais luteostoma.</title>
        <authorList>
            <person name="Shin S.-K."/>
            <person name="Yi H."/>
        </authorList>
    </citation>
    <scope>NUCLEOTIDE SEQUENCE [LARGE SCALE GENOMIC DNA]</scope>
    <source>
        <strain evidence="10 11">LPB0005</strain>
    </source>
</reference>
<dbReference type="AlphaFoldDB" id="A0A167F1L2"/>
<dbReference type="InterPro" id="IPR023997">
    <property type="entry name" value="TonB-dep_OMP_SusC/RagA_CS"/>
</dbReference>
<dbReference type="GO" id="GO:0009279">
    <property type="term" value="C:cell outer membrane"/>
    <property type="evidence" value="ECO:0007669"/>
    <property type="project" value="UniProtKB-SubCell"/>
</dbReference>